<evidence type="ECO:0000313" key="5">
    <source>
        <dbReference type="Proteomes" id="UP000316304"/>
    </source>
</evidence>
<dbReference type="InterPro" id="IPR002372">
    <property type="entry name" value="PQQ_rpt_dom"/>
</dbReference>
<dbReference type="InterPro" id="IPR011047">
    <property type="entry name" value="Quinoprotein_ADH-like_sf"/>
</dbReference>
<feature type="region of interest" description="Disordered" evidence="1">
    <location>
        <begin position="199"/>
        <end position="232"/>
    </location>
</feature>
<dbReference type="AlphaFoldDB" id="A0A5C6C761"/>
<sequence precursor="true">MKDLCAAAMVLCFASAASPSFGDNPNWPQWRGPAGSGATSTVDVVTQWGPDQNVKWRIDLPEAGNSTPIVWGDRVFFTQPLSETKQRSLFCVDRKTGREIWRRGVKYDKPETSHKTNPYCSASPVTDGERVMAWFGSAGLVCWDFDGNELWRRELGTQEHMWGYGSSPILYEDLCILLFGPGNNEFMIAVDKTTGETRWKRDTLDDETERALSGPENDGNANDFTSEKERSERLRGAWNTPILVEVDGHVELVAMLPRRVSGFNPLTGERLWTCGGGAPLAYASPIESDGVVVALGGYNGASMAVRAGGRGDVTQTHRIWHKPQDTGWLGTGVADDGSIYICNAGGVLSCIDVQTGEELWKARSGGGGTWSSITQTGDGRMFLLTKSGTTTVFTPNPKKLEQIAENALDENTNASVVAAGNDILIRTDKALWCFAEQVSDSE</sequence>
<feature type="signal peptide" evidence="2">
    <location>
        <begin position="1"/>
        <end position="22"/>
    </location>
</feature>
<dbReference type="SMART" id="SM00564">
    <property type="entry name" value="PQQ"/>
    <property type="match status" value="3"/>
</dbReference>
<evidence type="ECO:0000259" key="3">
    <source>
        <dbReference type="Pfam" id="PF13360"/>
    </source>
</evidence>
<dbReference type="Pfam" id="PF13360">
    <property type="entry name" value="PQQ_2"/>
    <property type="match status" value="1"/>
</dbReference>
<keyword evidence="5" id="KW-1185">Reference proteome</keyword>
<dbReference type="RefSeq" id="WP_146596419.1">
    <property type="nucleotide sequence ID" value="NZ_SJPT01000008.1"/>
</dbReference>
<dbReference type="Proteomes" id="UP000316304">
    <property type="component" value="Unassembled WGS sequence"/>
</dbReference>
<dbReference type="PANTHER" id="PTHR34512">
    <property type="entry name" value="CELL SURFACE PROTEIN"/>
    <property type="match status" value="1"/>
</dbReference>
<comment type="caution">
    <text evidence="4">The sequence shown here is derived from an EMBL/GenBank/DDBJ whole genome shotgun (WGS) entry which is preliminary data.</text>
</comment>
<evidence type="ECO:0000313" key="4">
    <source>
        <dbReference type="EMBL" id="TWU20480.1"/>
    </source>
</evidence>
<organism evidence="4 5">
    <name type="scientific">Novipirellula galeiformis</name>
    <dbReference type="NCBI Taxonomy" id="2528004"/>
    <lineage>
        <taxon>Bacteria</taxon>
        <taxon>Pseudomonadati</taxon>
        <taxon>Planctomycetota</taxon>
        <taxon>Planctomycetia</taxon>
        <taxon>Pirellulales</taxon>
        <taxon>Pirellulaceae</taxon>
        <taxon>Novipirellula</taxon>
    </lineage>
</organism>
<keyword evidence="2" id="KW-0732">Signal</keyword>
<reference evidence="4 5" key="1">
    <citation type="submission" date="2019-02" db="EMBL/GenBank/DDBJ databases">
        <title>Deep-cultivation of Planctomycetes and their phenomic and genomic characterization uncovers novel biology.</title>
        <authorList>
            <person name="Wiegand S."/>
            <person name="Jogler M."/>
            <person name="Boedeker C."/>
            <person name="Pinto D."/>
            <person name="Vollmers J."/>
            <person name="Rivas-Marin E."/>
            <person name="Kohn T."/>
            <person name="Peeters S.H."/>
            <person name="Heuer A."/>
            <person name="Rast P."/>
            <person name="Oberbeckmann S."/>
            <person name="Bunk B."/>
            <person name="Jeske O."/>
            <person name="Meyerdierks A."/>
            <person name="Storesund J.E."/>
            <person name="Kallscheuer N."/>
            <person name="Luecker S."/>
            <person name="Lage O.M."/>
            <person name="Pohl T."/>
            <person name="Merkel B.J."/>
            <person name="Hornburger P."/>
            <person name="Mueller R.-W."/>
            <person name="Bruemmer F."/>
            <person name="Labrenz M."/>
            <person name="Spormann A.M."/>
            <person name="Op Den Camp H."/>
            <person name="Overmann J."/>
            <person name="Amann R."/>
            <person name="Jetten M.S.M."/>
            <person name="Mascher T."/>
            <person name="Medema M.H."/>
            <person name="Devos D.P."/>
            <person name="Kaster A.-K."/>
            <person name="Ovreas L."/>
            <person name="Rohde M."/>
            <person name="Galperin M.Y."/>
            <person name="Jogler C."/>
        </authorList>
    </citation>
    <scope>NUCLEOTIDE SEQUENCE [LARGE SCALE GENOMIC DNA]</scope>
    <source>
        <strain evidence="4 5">Pla52o</strain>
    </source>
</reference>
<feature type="chain" id="PRO_5022693696" evidence="2">
    <location>
        <begin position="23"/>
        <end position="442"/>
    </location>
</feature>
<name>A0A5C6C761_9BACT</name>
<dbReference type="InterPro" id="IPR018391">
    <property type="entry name" value="PQQ_b-propeller_rpt"/>
</dbReference>
<evidence type="ECO:0000256" key="2">
    <source>
        <dbReference type="SAM" id="SignalP"/>
    </source>
</evidence>
<gene>
    <name evidence="4" type="ORF">Pla52o_43580</name>
</gene>
<dbReference type="InterPro" id="IPR015943">
    <property type="entry name" value="WD40/YVTN_repeat-like_dom_sf"/>
</dbReference>
<dbReference type="EMBL" id="SJPT01000008">
    <property type="protein sequence ID" value="TWU20480.1"/>
    <property type="molecule type" value="Genomic_DNA"/>
</dbReference>
<dbReference type="OrthoDB" id="244732at2"/>
<dbReference type="PANTHER" id="PTHR34512:SF30">
    <property type="entry name" value="OUTER MEMBRANE PROTEIN ASSEMBLY FACTOR BAMB"/>
    <property type="match status" value="1"/>
</dbReference>
<dbReference type="SUPFAM" id="SSF50998">
    <property type="entry name" value="Quinoprotein alcohol dehydrogenase-like"/>
    <property type="match status" value="1"/>
</dbReference>
<feature type="domain" description="Pyrrolo-quinoline quinone repeat" evidence="3">
    <location>
        <begin position="89"/>
        <end position="361"/>
    </location>
</feature>
<protein>
    <submittedName>
        <fullName evidence="4">Outer membrane biogenesis protein BamB</fullName>
    </submittedName>
</protein>
<evidence type="ECO:0000256" key="1">
    <source>
        <dbReference type="SAM" id="MobiDB-lite"/>
    </source>
</evidence>
<proteinExistence type="predicted"/>
<dbReference type="Gene3D" id="2.130.10.10">
    <property type="entry name" value="YVTN repeat-like/Quinoprotein amine dehydrogenase"/>
    <property type="match status" value="2"/>
</dbReference>
<accession>A0A5C6C761</accession>